<evidence type="ECO:0000313" key="2">
    <source>
        <dbReference type="WBParaSite" id="RSKR_0000311200.1"/>
    </source>
</evidence>
<protein>
    <submittedName>
        <fullName evidence="2">Secreted protein</fullName>
    </submittedName>
</protein>
<reference evidence="2" key="1">
    <citation type="submission" date="2016-11" db="UniProtKB">
        <authorList>
            <consortium name="WormBaseParasite"/>
        </authorList>
    </citation>
    <scope>IDENTIFICATION</scope>
    <source>
        <strain evidence="2">KR3021</strain>
    </source>
</reference>
<sequence length="172" mass="18189">MLPRSLLVVGVVAISLLSTSVYGDSFATSVPITNEKINEETSEHAKRFDLVKELEGSQILLKTTCTELGEGNRKNNDAINLALVVSVISVCFFVFLKLVGVIEIQNQKRFDKFMLSKLGVLEISGFSMSAMTGMPQLGAGGTTNGSSKSSDSKSGATLSKSASKSSTSKSGL</sequence>
<dbReference type="WBParaSite" id="RSKR_0000311200.1">
    <property type="protein sequence ID" value="RSKR_0000311200.1"/>
    <property type="gene ID" value="RSKR_0000311200"/>
</dbReference>
<dbReference type="Proteomes" id="UP000095286">
    <property type="component" value="Unplaced"/>
</dbReference>
<name>A0AC35TRE6_9BILA</name>
<organism evidence="1 2">
    <name type="scientific">Rhabditophanes sp. KR3021</name>
    <dbReference type="NCBI Taxonomy" id="114890"/>
    <lineage>
        <taxon>Eukaryota</taxon>
        <taxon>Metazoa</taxon>
        <taxon>Ecdysozoa</taxon>
        <taxon>Nematoda</taxon>
        <taxon>Chromadorea</taxon>
        <taxon>Rhabditida</taxon>
        <taxon>Tylenchina</taxon>
        <taxon>Panagrolaimomorpha</taxon>
        <taxon>Strongyloidoidea</taxon>
        <taxon>Alloionematidae</taxon>
        <taxon>Rhabditophanes</taxon>
    </lineage>
</organism>
<evidence type="ECO:0000313" key="1">
    <source>
        <dbReference type="Proteomes" id="UP000095286"/>
    </source>
</evidence>
<accession>A0AC35TRE6</accession>
<proteinExistence type="predicted"/>